<evidence type="ECO:0000313" key="1">
    <source>
        <dbReference type="Proteomes" id="UP000095286"/>
    </source>
</evidence>
<evidence type="ECO:0000313" key="2">
    <source>
        <dbReference type="WBParaSite" id="RSKR_0000330500.1"/>
    </source>
</evidence>
<organism evidence="1 2">
    <name type="scientific">Rhabditophanes sp. KR3021</name>
    <dbReference type="NCBI Taxonomy" id="114890"/>
    <lineage>
        <taxon>Eukaryota</taxon>
        <taxon>Metazoa</taxon>
        <taxon>Ecdysozoa</taxon>
        <taxon>Nematoda</taxon>
        <taxon>Chromadorea</taxon>
        <taxon>Rhabditida</taxon>
        <taxon>Tylenchina</taxon>
        <taxon>Panagrolaimomorpha</taxon>
        <taxon>Strongyloidoidea</taxon>
        <taxon>Alloionematidae</taxon>
        <taxon>Rhabditophanes</taxon>
    </lineage>
</organism>
<proteinExistence type="predicted"/>
<reference evidence="2" key="1">
    <citation type="submission" date="2016-11" db="UniProtKB">
        <authorList>
            <consortium name="WormBaseParasite"/>
        </authorList>
    </citation>
    <scope>IDENTIFICATION</scope>
    <source>
        <strain evidence="2">KR3021</strain>
    </source>
</reference>
<name>A0AC35TR63_9BILA</name>
<protein>
    <submittedName>
        <fullName evidence="2">Neur_chan_LBD domain-containing protein</fullName>
    </submittedName>
</protein>
<sequence length="425" mass="48883">MVTSSLILALVLLFVGAVDGGVMANLSNYLSKKHTKLAAPDGLIEVFYEIELVHINNIDELKQKMSVVVYVVEEWIDETLKWDPNDFNGTNTTWMPLDSIWVPDIIVLEYVNLLESIRMSIKVHSDGKVIYSYPALYSVMCEITTSDFPFDEQTCSLDVSLITAFVYFCVTFANFFQIASWGYSEEKLKLNVSTKNQLAHYSKNEEWALKNLWITKTKYEHEGIVVSEARVIIQVRRKPLHYLVSLVVPSFIISALSVVGLFARFSSNNEKQERFTMGSTAILSMAVLSLVVSEKVPHSSLHVPLLVRYFLFQILAVTFATILTSPILRLHREAFREGSKVPPNWVIKILLLEDTVRLIRKEFPTKNQQRRQITLQCWTSIARRLDYIFTLIFLLLVTAPTLDLIWQCVERLQEEDLHLIRRNLN</sequence>
<dbReference type="Proteomes" id="UP000095286">
    <property type="component" value="Unplaced"/>
</dbReference>
<dbReference type="WBParaSite" id="RSKR_0000330500.1">
    <property type="protein sequence ID" value="RSKR_0000330500.1"/>
    <property type="gene ID" value="RSKR_0000330500"/>
</dbReference>
<accession>A0AC35TR63</accession>